<dbReference type="OrthoDB" id="9782155at2"/>
<dbReference type="NCBIfam" id="TIGR02823">
    <property type="entry name" value="oxido_YhdH"/>
    <property type="match status" value="1"/>
</dbReference>
<dbReference type="GO" id="GO:0043957">
    <property type="term" value="F:acryloyl-CoA reductase (NADPH) activity"/>
    <property type="evidence" value="ECO:0007669"/>
    <property type="project" value="TreeGrafter"/>
</dbReference>
<sequence>MEQTFRAYVLEKQGEEVTGSIQQLSADQLPEGTVTVKVSYSDVNYKDGLASRTDGKVVNEYPFVPGIDLSGEVVKSEDSAFQPGDQVLCTGYKLGVSHYGGYSEYARVPAEWLVKLPSGLSAQEAMMIGTAGFTAALSVDALVQGGVQPHDGPVLVTGATGGVGTMAVSILSRLGYEVHASSGKAEQSEWLQELGASQVVARQETEQPVKGALGKTAWAGIIDPTGGAALGERLKTVKYRGVVAVSGNTAGVKFESSVFPFILRGVQLIGIDSVFCPVDIRQRIWNQLAADWKPETALQQGITVYDMEEIPQALATVLAGQAVGRQLIRIHSQPEA</sequence>
<organism evidence="2 3">
    <name type="scientific">Paenibacillus bovis</name>
    <dbReference type="NCBI Taxonomy" id="1616788"/>
    <lineage>
        <taxon>Bacteria</taxon>
        <taxon>Bacillati</taxon>
        <taxon>Bacillota</taxon>
        <taxon>Bacilli</taxon>
        <taxon>Bacillales</taxon>
        <taxon>Paenibacillaceae</taxon>
        <taxon>Paenibacillus</taxon>
    </lineage>
</organism>
<dbReference type="Proteomes" id="UP000078148">
    <property type="component" value="Chromosome"/>
</dbReference>
<reference evidence="2 3" key="2">
    <citation type="journal article" date="2016" name="Int. J. Syst. Evol. Microbiol.">
        <title>Paenibacillus bovis sp. nov., isolated from raw yak (Bos grunniens) milk.</title>
        <authorList>
            <person name="Gao C."/>
            <person name="Han J."/>
            <person name="Liu Z."/>
            <person name="Xu X."/>
            <person name="Hang F."/>
            <person name="Wu Z."/>
        </authorList>
    </citation>
    <scope>NUCLEOTIDE SEQUENCE [LARGE SCALE GENOMIC DNA]</scope>
    <source>
        <strain evidence="2 3">BD3526</strain>
    </source>
</reference>
<gene>
    <name evidence="2" type="ORF">AR543_11640</name>
</gene>
<dbReference type="RefSeq" id="WP_060534576.1">
    <property type="nucleotide sequence ID" value="NZ_CP013023.1"/>
</dbReference>
<dbReference type="SUPFAM" id="SSF50129">
    <property type="entry name" value="GroES-like"/>
    <property type="match status" value="1"/>
</dbReference>
<dbReference type="PANTHER" id="PTHR43677">
    <property type="entry name" value="SHORT-CHAIN DEHYDROGENASE/REDUCTASE"/>
    <property type="match status" value="1"/>
</dbReference>
<proteinExistence type="predicted"/>
<evidence type="ECO:0000313" key="2">
    <source>
        <dbReference type="EMBL" id="ANF96594.1"/>
    </source>
</evidence>
<dbReference type="Gene3D" id="3.90.180.10">
    <property type="entry name" value="Medium-chain alcohol dehydrogenases, catalytic domain"/>
    <property type="match status" value="1"/>
</dbReference>
<dbReference type="SUPFAM" id="SSF51735">
    <property type="entry name" value="NAD(P)-binding Rossmann-fold domains"/>
    <property type="match status" value="1"/>
</dbReference>
<dbReference type="SMART" id="SM00829">
    <property type="entry name" value="PKS_ER"/>
    <property type="match status" value="1"/>
</dbReference>
<dbReference type="InterPro" id="IPR036291">
    <property type="entry name" value="NAD(P)-bd_dom_sf"/>
</dbReference>
<dbReference type="KEGG" id="pbv:AR543_11640"/>
<dbReference type="AlphaFoldDB" id="A0A172ZG17"/>
<feature type="domain" description="Enoyl reductase (ER)" evidence="1">
    <location>
        <begin position="19"/>
        <end position="328"/>
    </location>
</feature>
<dbReference type="InterPro" id="IPR020843">
    <property type="entry name" value="ER"/>
</dbReference>
<dbReference type="Pfam" id="PF08240">
    <property type="entry name" value="ADH_N"/>
    <property type="match status" value="1"/>
</dbReference>
<accession>A0A172ZG17</accession>
<dbReference type="InterPro" id="IPR013154">
    <property type="entry name" value="ADH-like_N"/>
</dbReference>
<evidence type="ECO:0000313" key="3">
    <source>
        <dbReference type="Proteomes" id="UP000078148"/>
    </source>
</evidence>
<dbReference type="Pfam" id="PF00107">
    <property type="entry name" value="ADH_zinc_N"/>
    <property type="match status" value="1"/>
</dbReference>
<evidence type="ECO:0000259" key="1">
    <source>
        <dbReference type="SMART" id="SM00829"/>
    </source>
</evidence>
<dbReference type="STRING" id="1616788.AR543_11640"/>
<dbReference type="PANTHER" id="PTHR43677:SF1">
    <property type="entry name" value="ACRYLYL-COA REDUCTASE ACUI-RELATED"/>
    <property type="match status" value="1"/>
</dbReference>
<protein>
    <submittedName>
        <fullName evidence="2">Quinone oxidoreductase</fullName>
    </submittedName>
</protein>
<reference evidence="3" key="1">
    <citation type="submission" date="2015-10" db="EMBL/GenBank/DDBJ databases">
        <title>Genome of Paenibacillus bovis sp. nov.</title>
        <authorList>
            <person name="Wu Z."/>
            <person name="Gao C."/>
            <person name="Liu Z."/>
            <person name="Zheng H."/>
        </authorList>
    </citation>
    <scope>NUCLEOTIDE SEQUENCE [LARGE SCALE GENOMIC DNA]</scope>
    <source>
        <strain evidence="3">BD3526</strain>
    </source>
</reference>
<dbReference type="InterPro" id="IPR011032">
    <property type="entry name" value="GroES-like_sf"/>
</dbReference>
<keyword evidence="3" id="KW-1185">Reference proteome</keyword>
<dbReference type="InterPro" id="IPR013149">
    <property type="entry name" value="ADH-like_C"/>
</dbReference>
<name>A0A172ZG17_9BACL</name>
<dbReference type="EMBL" id="CP013023">
    <property type="protein sequence ID" value="ANF96594.1"/>
    <property type="molecule type" value="Genomic_DNA"/>
</dbReference>
<dbReference type="InterPro" id="IPR014188">
    <property type="entry name" value="Acrylyl-CoA_reductase_AcuI"/>
</dbReference>
<dbReference type="Gene3D" id="3.40.50.720">
    <property type="entry name" value="NAD(P)-binding Rossmann-like Domain"/>
    <property type="match status" value="1"/>
</dbReference>
<dbReference type="InterPro" id="IPR051397">
    <property type="entry name" value="Zn-ADH-like_protein"/>
</dbReference>